<reference evidence="1 2" key="1">
    <citation type="journal article" date="2020" name="G3 (Bethesda)">
        <title>Draft Genome of the Common Snapping Turtle, Chelydra serpentina, a Model for Phenotypic Plasticity in Reptiles.</title>
        <authorList>
            <person name="Das D."/>
            <person name="Singh S.K."/>
            <person name="Bierstedt J."/>
            <person name="Erickson A."/>
            <person name="Galli G.L.J."/>
            <person name="Crossley D.A. 2nd"/>
            <person name="Rhen T."/>
        </authorList>
    </citation>
    <scope>NUCLEOTIDE SEQUENCE [LARGE SCALE GENOMIC DNA]</scope>
    <source>
        <strain evidence="1">KW</strain>
    </source>
</reference>
<feature type="non-terminal residue" evidence="1">
    <location>
        <position position="1"/>
    </location>
</feature>
<dbReference type="Proteomes" id="UP000765507">
    <property type="component" value="Unassembled WGS sequence"/>
</dbReference>
<dbReference type="EMBL" id="JAHGAV010001312">
    <property type="protein sequence ID" value="KAG6922425.1"/>
    <property type="molecule type" value="Genomic_DNA"/>
</dbReference>
<dbReference type="OrthoDB" id="6501018at2759"/>
<evidence type="ECO:0000313" key="2">
    <source>
        <dbReference type="Proteomes" id="UP000765507"/>
    </source>
</evidence>
<accession>A0A8T1S173</accession>
<organism evidence="1 2">
    <name type="scientific">Chelydra serpentina</name>
    <name type="common">Snapping turtle</name>
    <name type="synonym">Testudo serpentina</name>
    <dbReference type="NCBI Taxonomy" id="8475"/>
    <lineage>
        <taxon>Eukaryota</taxon>
        <taxon>Metazoa</taxon>
        <taxon>Chordata</taxon>
        <taxon>Craniata</taxon>
        <taxon>Vertebrata</taxon>
        <taxon>Euteleostomi</taxon>
        <taxon>Archelosauria</taxon>
        <taxon>Testudinata</taxon>
        <taxon>Testudines</taxon>
        <taxon>Cryptodira</taxon>
        <taxon>Durocryptodira</taxon>
        <taxon>Americhelydia</taxon>
        <taxon>Chelydroidea</taxon>
        <taxon>Chelydridae</taxon>
        <taxon>Chelydra</taxon>
    </lineage>
</organism>
<comment type="caution">
    <text evidence="1">The sequence shown here is derived from an EMBL/GenBank/DDBJ whole genome shotgun (WGS) entry which is preliminary data.</text>
</comment>
<sequence>SDNRPLPIKDFAAPYLLQSEGTKPPPRGTRRWGGGRRFLIGDVPYYEFLELKSEWQKAAYLKDKMNKAVGAEMAK</sequence>
<protein>
    <submittedName>
        <fullName evidence="1">Uncharacterized protein</fullName>
    </submittedName>
</protein>
<proteinExistence type="predicted"/>
<dbReference type="AlphaFoldDB" id="A0A8T1S173"/>
<keyword evidence="2" id="KW-1185">Reference proteome</keyword>
<name>A0A8T1S173_CHESE</name>
<gene>
    <name evidence="1" type="ORF">G0U57_002596</name>
</gene>
<evidence type="ECO:0000313" key="1">
    <source>
        <dbReference type="EMBL" id="KAG6922425.1"/>
    </source>
</evidence>